<dbReference type="Proteomes" id="UP001157502">
    <property type="component" value="Chromosome 11"/>
</dbReference>
<sequence length="79" mass="9049">MVTEPRGENRMTTEEVSREQRALAVTFGEAVDRSKRGRKRSHPFNETGFQHLHLLDRADGHLESSQDVTVMIRISSSLR</sequence>
<proteinExistence type="predicted"/>
<dbReference type="EMBL" id="CM055738">
    <property type="protein sequence ID" value="KAJ8005039.1"/>
    <property type="molecule type" value="Genomic_DNA"/>
</dbReference>
<keyword evidence="2" id="KW-1185">Reference proteome</keyword>
<organism evidence="1 2">
    <name type="scientific">Dallia pectoralis</name>
    <name type="common">Alaska blackfish</name>
    <dbReference type="NCBI Taxonomy" id="75939"/>
    <lineage>
        <taxon>Eukaryota</taxon>
        <taxon>Metazoa</taxon>
        <taxon>Chordata</taxon>
        <taxon>Craniata</taxon>
        <taxon>Vertebrata</taxon>
        <taxon>Euteleostomi</taxon>
        <taxon>Actinopterygii</taxon>
        <taxon>Neopterygii</taxon>
        <taxon>Teleostei</taxon>
        <taxon>Protacanthopterygii</taxon>
        <taxon>Esociformes</taxon>
        <taxon>Umbridae</taxon>
        <taxon>Dallia</taxon>
    </lineage>
</organism>
<evidence type="ECO:0000313" key="2">
    <source>
        <dbReference type="Proteomes" id="UP001157502"/>
    </source>
</evidence>
<comment type="caution">
    <text evidence="1">The sequence shown here is derived from an EMBL/GenBank/DDBJ whole genome shotgun (WGS) entry which is preliminary data.</text>
</comment>
<accession>A0ACC2GMT2</accession>
<evidence type="ECO:0000313" key="1">
    <source>
        <dbReference type="EMBL" id="KAJ8005039.1"/>
    </source>
</evidence>
<name>A0ACC2GMT2_DALPE</name>
<gene>
    <name evidence="1" type="ORF">DPEC_G00142500</name>
</gene>
<reference evidence="1" key="1">
    <citation type="submission" date="2021-05" db="EMBL/GenBank/DDBJ databases">
        <authorList>
            <person name="Pan Q."/>
            <person name="Jouanno E."/>
            <person name="Zahm M."/>
            <person name="Klopp C."/>
            <person name="Cabau C."/>
            <person name="Louis A."/>
            <person name="Berthelot C."/>
            <person name="Parey E."/>
            <person name="Roest Crollius H."/>
            <person name="Montfort J."/>
            <person name="Robinson-Rechavi M."/>
            <person name="Bouchez O."/>
            <person name="Lampietro C."/>
            <person name="Lopez Roques C."/>
            <person name="Donnadieu C."/>
            <person name="Postlethwait J."/>
            <person name="Bobe J."/>
            <person name="Dillon D."/>
            <person name="Chandos A."/>
            <person name="von Hippel F."/>
            <person name="Guiguen Y."/>
        </authorList>
    </citation>
    <scope>NUCLEOTIDE SEQUENCE</scope>
    <source>
        <strain evidence="1">YG-Jan2019</strain>
    </source>
</reference>
<protein>
    <submittedName>
        <fullName evidence="1">Uncharacterized protein</fullName>
    </submittedName>
</protein>